<accession>A0A0L0FYQ9</accession>
<keyword evidence="1" id="KW-0175">Coiled coil</keyword>
<evidence type="ECO:0000313" key="3">
    <source>
        <dbReference type="Proteomes" id="UP000054560"/>
    </source>
</evidence>
<evidence type="ECO:0000256" key="1">
    <source>
        <dbReference type="SAM" id="Coils"/>
    </source>
</evidence>
<evidence type="ECO:0000313" key="2">
    <source>
        <dbReference type="EMBL" id="KNC81769.1"/>
    </source>
</evidence>
<sequence length="105" mass="11721">MDSPSSDRRPGDGNNDEYKYVSEAIREKTRMCEALELEIVELQKELAAQQKMHEKDGKSEVAESTAAKNIIGKIASTPEARELIPPWLMNVLDLYAEPTSIANNT</sequence>
<reference evidence="2 3" key="1">
    <citation type="submission" date="2011-02" db="EMBL/GenBank/DDBJ databases">
        <title>The Genome Sequence of Sphaeroforma arctica JP610.</title>
        <authorList>
            <consortium name="The Broad Institute Genome Sequencing Platform"/>
            <person name="Russ C."/>
            <person name="Cuomo C."/>
            <person name="Young S.K."/>
            <person name="Zeng Q."/>
            <person name="Gargeya S."/>
            <person name="Alvarado L."/>
            <person name="Berlin A."/>
            <person name="Chapman S.B."/>
            <person name="Chen Z."/>
            <person name="Freedman E."/>
            <person name="Gellesch M."/>
            <person name="Goldberg J."/>
            <person name="Griggs A."/>
            <person name="Gujja S."/>
            <person name="Heilman E."/>
            <person name="Heiman D."/>
            <person name="Howarth C."/>
            <person name="Mehta T."/>
            <person name="Neiman D."/>
            <person name="Pearson M."/>
            <person name="Roberts A."/>
            <person name="Saif S."/>
            <person name="Shea T."/>
            <person name="Shenoy N."/>
            <person name="Sisk P."/>
            <person name="Stolte C."/>
            <person name="Sykes S."/>
            <person name="White J."/>
            <person name="Yandava C."/>
            <person name="Burger G."/>
            <person name="Gray M.W."/>
            <person name="Holland P.W.H."/>
            <person name="King N."/>
            <person name="Lang F.B.F."/>
            <person name="Roger A.J."/>
            <person name="Ruiz-Trillo I."/>
            <person name="Haas B."/>
            <person name="Nusbaum C."/>
            <person name="Birren B."/>
        </authorList>
    </citation>
    <scope>NUCLEOTIDE SEQUENCE [LARGE SCALE GENOMIC DNA]</scope>
    <source>
        <strain evidence="2 3">JP610</strain>
    </source>
</reference>
<dbReference type="EMBL" id="KQ241998">
    <property type="protein sequence ID" value="KNC81769.1"/>
    <property type="molecule type" value="Genomic_DNA"/>
</dbReference>
<gene>
    <name evidence="2" type="ORF">SARC_05917</name>
</gene>
<proteinExistence type="predicted"/>
<organism evidence="2 3">
    <name type="scientific">Sphaeroforma arctica JP610</name>
    <dbReference type="NCBI Taxonomy" id="667725"/>
    <lineage>
        <taxon>Eukaryota</taxon>
        <taxon>Ichthyosporea</taxon>
        <taxon>Ichthyophonida</taxon>
        <taxon>Sphaeroforma</taxon>
    </lineage>
</organism>
<dbReference type="AlphaFoldDB" id="A0A0L0FYQ9"/>
<dbReference type="GeneID" id="25906421"/>
<name>A0A0L0FYQ9_9EUKA</name>
<dbReference type="Proteomes" id="UP000054560">
    <property type="component" value="Unassembled WGS sequence"/>
</dbReference>
<protein>
    <submittedName>
        <fullName evidence="2">Uncharacterized protein</fullName>
    </submittedName>
</protein>
<keyword evidence="3" id="KW-1185">Reference proteome</keyword>
<feature type="coiled-coil region" evidence="1">
    <location>
        <begin position="25"/>
        <end position="52"/>
    </location>
</feature>
<dbReference type="RefSeq" id="XP_014155671.1">
    <property type="nucleotide sequence ID" value="XM_014300196.1"/>
</dbReference>